<evidence type="ECO:0000256" key="4">
    <source>
        <dbReference type="ARBA" id="ARBA00022737"/>
    </source>
</evidence>
<dbReference type="Gene3D" id="1.50.10.20">
    <property type="match status" value="1"/>
</dbReference>
<dbReference type="CDD" id="cd16457">
    <property type="entry name" value="RING-H2_BRAP2"/>
    <property type="match status" value="1"/>
</dbReference>
<feature type="coiled-coil region" evidence="10">
    <location>
        <begin position="918"/>
        <end position="1029"/>
    </location>
</feature>
<evidence type="ECO:0000256" key="6">
    <source>
        <dbReference type="ARBA" id="ARBA00022833"/>
    </source>
</evidence>
<name>A0A899FPC1_9ASCO</name>
<protein>
    <recommendedName>
        <fullName evidence="2">Protein farnesyltransferase subunit beta</fullName>
        <ecNumber evidence="1">2.5.1.58</ecNumber>
    </recommendedName>
    <alternativeName>
        <fullName evidence="7">CAAX farnesyltransferase subunit beta</fullName>
    </alternativeName>
    <alternativeName>
        <fullName evidence="8">Ras proteins prenyltransferase subunit beta</fullName>
    </alternativeName>
</protein>
<dbReference type="GO" id="GO:0005965">
    <property type="term" value="C:protein farnesyltransferase complex"/>
    <property type="evidence" value="ECO:0007669"/>
    <property type="project" value="InterPro"/>
</dbReference>
<dbReference type="GO" id="GO:0007265">
    <property type="term" value="P:Ras protein signal transduction"/>
    <property type="evidence" value="ECO:0007669"/>
    <property type="project" value="TreeGrafter"/>
</dbReference>
<evidence type="ECO:0000256" key="2">
    <source>
        <dbReference type="ARBA" id="ARBA00015798"/>
    </source>
</evidence>
<dbReference type="PROSITE" id="PS50089">
    <property type="entry name" value="ZF_RING_2"/>
    <property type="match status" value="1"/>
</dbReference>
<dbReference type="InterPro" id="IPR001607">
    <property type="entry name" value="Znf_UBP"/>
</dbReference>
<dbReference type="PANTHER" id="PTHR24007:SF7">
    <property type="entry name" value="BRCA1-ASSOCIATED PROTEIN"/>
    <property type="match status" value="1"/>
</dbReference>
<dbReference type="GO" id="GO:0008270">
    <property type="term" value="F:zinc ion binding"/>
    <property type="evidence" value="ECO:0007669"/>
    <property type="project" value="UniProtKB-KW"/>
</dbReference>
<evidence type="ECO:0000256" key="1">
    <source>
        <dbReference type="ARBA" id="ARBA00012702"/>
    </source>
</evidence>
<dbReference type="SMART" id="SM00290">
    <property type="entry name" value="ZnF_UBP"/>
    <property type="match status" value="1"/>
</dbReference>
<evidence type="ECO:0000256" key="9">
    <source>
        <dbReference type="PROSITE-ProRule" id="PRU00502"/>
    </source>
</evidence>
<keyword evidence="3" id="KW-0479">Metal-binding</keyword>
<dbReference type="EC" id="2.5.1.58" evidence="1"/>
<dbReference type="GO" id="GO:0016567">
    <property type="term" value="P:protein ubiquitination"/>
    <property type="evidence" value="ECO:0007669"/>
    <property type="project" value="TreeGrafter"/>
</dbReference>
<dbReference type="PROSITE" id="PS50271">
    <property type="entry name" value="ZF_UBP"/>
    <property type="match status" value="1"/>
</dbReference>
<dbReference type="Pfam" id="PF00432">
    <property type="entry name" value="Prenyltrans"/>
    <property type="match status" value="1"/>
</dbReference>
<dbReference type="InterPro" id="IPR047243">
    <property type="entry name" value="RING-H2_BRAP2"/>
</dbReference>
<dbReference type="EMBL" id="CP054539">
    <property type="protein sequence ID" value="QSL65800.1"/>
    <property type="molecule type" value="Genomic_DNA"/>
</dbReference>
<evidence type="ECO:0000256" key="3">
    <source>
        <dbReference type="ARBA" id="ARBA00022723"/>
    </source>
</evidence>
<dbReference type="CDD" id="cd02893">
    <property type="entry name" value="FTase"/>
    <property type="match status" value="1"/>
</dbReference>
<dbReference type="InterPro" id="IPR008930">
    <property type="entry name" value="Terpenoid_cyclase/PrenylTrfase"/>
</dbReference>
<dbReference type="Pfam" id="PF13639">
    <property type="entry name" value="zf-RING_2"/>
    <property type="match status" value="1"/>
</dbReference>
<dbReference type="SMART" id="SM00184">
    <property type="entry name" value="RING"/>
    <property type="match status" value="1"/>
</dbReference>
<evidence type="ECO:0000256" key="7">
    <source>
        <dbReference type="ARBA" id="ARBA00030182"/>
    </source>
</evidence>
<reference evidence="13" key="1">
    <citation type="submission" date="2020-06" db="EMBL/GenBank/DDBJ databases">
        <title>Genomes of multiple members of Pneumocystis genus reveal paths to human pathogen Pneumocystis jirovecii.</title>
        <authorList>
            <person name="Cisse O.H."/>
            <person name="Ma L."/>
            <person name="Dekker J."/>
            <person name="Khil P."/>
            <person name="Jo J."/>
            <person name="Brenchley J."/>
            <person name="Blair R."/>
            <person name="Pahar B."/>
            <person name="Chabe M."/>
            <person name="Van Rompay K.A."/>
            <person name="Keesler R."/>
            <person name="Sukura A."/>
            <person name="Hirsch V."/>
            <person name="Kutty G."/>
            <person name="Liu Y."/>
            <person name="Peng L."/>
            <person name="Chen J."/>
            <person name="Song J."/>
            <person name="Weissenbacher-Lang C."/>
            <person name="Xu J."/>
            <person name="Upham N.S."/>
            <person name="Stajich J.E."/>
            <person name="Cuomo C.A."/>
            <person name="Cushion M.T."/>
            <person name="Kovacs J.A."/>
        </authorList>
    </citation>
    <scope>NUCLEOTIDE SEQUENCE</scope>
    <source>
        <strain evidence="13">2A</strain>
    </source>
</reference>
<proteinExistence type="predicted"/>
<dbReference type="InterPro" id="IPR001330">
    <property type="entry name" value="Prenyltrans"/>
</dbReference>
<evidence type="ECO:0000256" key="5">
    <source>
        <dbReference type="ARBA" id="ARBA00022771"/>
    </source>
</evidence>
<dbReference type="SUPFAM" id="SSF48239">
    <property type="entry name" value="Terpenoid cyclases/Protein prenyltransferases"/>
    <property type="match status" value="1"/>
</dbReference>
<evidence type="ECO:0000256" key="8">
    <source>
        <dbReference type="ARBA" id="ARBA00032909"/>
    </source>
</evidence>
<keyword evidence="5 9" id="KW-0863">Zinc-finger</keyword>
<accession>A0A899FPC1</accession>
<dbReference type="PANTHER" id="PTHR24007">
    <property type="entry name" value="BRCA1-ASSOCIATED PROTEIN"/>
    <property type="match status" value="1"/>
</dbReference>
<dbReference type="GO" id="GO:0004660">
    <property type="term" value="F:protein farnesyltransferase activity"/>
    <property type="evidence" value="ECO:0007669"/>
    <property type="project" value="UniProtKB-EC"/>
</dbReference>
<evidence type="ECO:0000313" key="13">
    <source>
        <dbReference type="EMBL" id="QSL65800.1"/>
    </source>
</evidence>
<dbReference type="SUPFAM" id="SSF57850">
    <property type="entry name" value="RING/U-box"/>
    <property type="match status" value="2"/>
</dbReference>
<dbReference type="InterPro" id="IPR026872">
    <property type="entry name" value="FTB"/>
</dbReference>
<evidence type="ECO:0000256" key="10">
    <source>
        <dbReference type="SAM" id="Coils"/>
    </source>
</evidence>
<keyword evidence="6" id="KW-0862">Zinc</keyword>
<dbReference type="InterPro" id="IPR013083">
    <property type="entry name" value="Znf_RING/FYVE/PHD"/>
</dbReference>
<keyword evidence="14" id="KW-1185">Reference proteome</keyword>
<feature type="domain" description="UBP-type" evidence="12">
    <location>
        <begin position="778"/>
        <end position="878"/>
    </location>
</feature>
<organism evidence="13 14">
    <name type="scientific">Pneumocystis wakefieldiae</name>
    <dbReference type="NCBI Taxonomy" id="38082"/>
    <lineage>
        <taxon>Eukaryota</taxon>
        <taxon>Fungi</taxon>
        <taxon>Dikarya</taxon>
        <taxon>Ascomycota</taxon>
        <taxon>Taphrinomycotina</taxon>
        <taxon>Pneumocystomycetes</taxon>
        <taxon>Pneumocystaceae</taxon>
        <taxon>Pneumocystis</taxon>
    </lineage>
</organism>
<dbReference type="InterPro" id="IPR034931">
    <property type="entry name" value="ETP1_RRM"/>
</dbReference>
<dbReference type="AlphaFoldDB" id="A0A899FPC1"/>
<feature type="domain" description="RING-type" evidence="11">
    <location>
        <begin position="744"/>
        <end position="784"/>
    </location>
</feature>
<evidence type="ECO:0000313" key="14">
    <source>
        <dbReference type="Proteomes" id="UP000663699"/>
    </source>
</evidence>
<dbReference type="Pfam" id="PF07576">
    <property type="entry name" value="BRAP2"/>
    <property type="match status" value="1"/>
</dbReference>
<dbReference type="Gene3D" id="3.30.40.10">
    <property type="entry name" value="Zinc/RING finger domain, C3HC4 (zinc finger)"/>
    <property type="match status" value="2"/>
</dbReference>
<dbReference type="GO" id="GO:0061630">
    <property type="term" value="F:ubiquitin protein ligase activity"/>
    <property type="evidence" value="ECO:0007669"/>
    <property type="project" value="TreeGrafter"/>
</dbReference>
<dbReference type="CDD" id="cd12717">
    <property type="entry name" value="RRM_ETP1"/>
    <property type="match status" value="1"/>
</dbReference>
<keyword evidence="10" id="KW-0175">Coiled coil</keyword>
<dbReference type="Pfam" id="PF02148">
    <property type="entry name" value="zf-UBP"/>
    <property type="match status" value="1"/>
</dbReference>
<dbReference type="OrthoDB" id="273556at2759"/>
<keyword evidence="4" id="KW-0677">Repeat</keyword>
<evidence type="ECO:0000259" key="12">
    <source>
        <dbReference type="PROSITE" id="PS50271"/>
    </source>
</evidence>
<sequence length="1071" mass="123431">MHPLILPDTIETETLTLQNQTEQICLPYLIENENPQLYQKTHIEYLLNILTKPLPKSYLTLDASRPWIIYWTLCAYALLGKSVEEYRERTIQSISALQIESGGFSGGHGQIAHLAPTYAAVMALCIVGSEAAYNTVNCSSLYCWLMQLKQPDGSFLIHEGGEKDARAVYCALSVASILNLMTPELIEGTAAWLSKCQTYEGGLSGFPGAEAHGGYAFCVLASLSMIGKPSIIFNQYLNISKLMRWLAFRQSSVEGGFSGRTNKLVDGCYSWWIGGCWAILSSVIGDIGTPLIDKNALRRFILACCQCKTGGLRDKPEKYPDQYHTCYCISGLSVIQNVYFYIENDKDTILGESIFNWYHDHLIEQSVFATDQVKAVHPILAIPMDRLYDIWLWPICFYPEVSPWLEVFLERLFDTSFTTDFIYKIQQTRKLPKTDIFEQLPSEDFEYYQDIYKRAAEYSWSEEESSFEKQTNIISLNKEKHPVNNIIEENSRVEYIFVEWLDIEEKTRKKMKVKCQNEALFKDERTSSSSNSPLNDKISCAEYVPFKEDNPNTQKHGVANFGFGVIHIYRDGKMLSTNEEWDGEELTSKDKVVAVLAVPSYMTTFDFLEFVGEDVKNQVSHFRFIRKQTCDAMNWHKYLLTIGRTSAPNKYMVLLKFKQFKNAKAFYNSFNGKSFNSMKPEKCHTVFIKQILFQSKQTPEKDLSSSIDDPFLPVFDISETCQETSTLTMPIASPTLSLRELPTCVVCLERMDASVTGLLTILCQHTFHCQCLSKWGKNNCSVCRHSQQKDVLNAARMNSQCSVCGLEKNLWICLICGHIGCGRYDLAHAYDHHINTRHCYAMDIETERIWDYVGDWYNKIDGKLLKFPPTSYSPDADSCVSEQNYLDMKKKLESISQEYSYLLTSQFELQRMHYENKITAAMDKAKKALRREKQVKQEMDNLMKKFSELEINFNETQKKMNDLKILNSQNEKKLEKSSELARRMEKEWKEEKLLNSTLMDRIEHLNIENNKVRQDSEDLKLKIEDLSDQLRDLTFFISTQKHLDTMNDDMKKELQAGTIFIPKKSKKKNKK</sequence>
<dbReference type="Proteomes" id="UP000663699">
    <property type="component" value="Chromosome 8"/>
</dbReference>
<gene>
    <name evidence="13" type="ORF">MERGE_000078</name>
</gene>
<dbReference type="InterPro" id="IPR001841">
    <property type="entry name" value="Znf_RING"/>
</dbReference>
<dbReference type="InterPro" id="IPR011422">
    <property type="entry name" value="BRAP2/ETP1_RRM"/>
</dbReference>
<evidence type="ECO:0000259" key="11">
    <source>
        <dbReference type="PROSITE" id="PS50089"/>
    </source>
</evidence>